<protein>
    <recommendedName>
        <fullName evidence="2">Pyridoxamine 5'-phosphate oxidase N-terminal domain-containing protein</fullName>
    </recommendedName>
</protein>
<feature type="region of interest" description="Disordered" evidence="1">
    <location>
        <begin position="176"/>
        <end position="196"/>
    </location>
</feature>
<dbReference type="InterPro" id="IPR011576">
    <property type="entry name" value="Pyridox_Oxase_N"/>
</dbReference>
<dbReference type="InterPro" id="IPR052841">
    <property type="entry name" value="PMP_oxidase-like"/>
</dbReference>
<evidence type="ECO:0000259" key="2">
    <source>
        <dbReference type="Pfam" id="PF01243"/>
    </source>
</evidence>
<dbReference type="RefSeq" id="XP_030989473.1">
    <property type="nucleotide sequence ID" value="XM_031133185.1"/>
</dbReference>
<dbReference type="InterPro" id="IPR012349">
    <property type="entry name" value="Split_barrel_FMN-bd"/>
</dbReference>
<dbReference type="PANTHER" id="PTHR28040:SF1">
    <property type="entry name" value="PYRIDOXAMINE 5'-PHOSPHATE OXIDASE YLR456W HOMOLOG-RELATED"/>
    <property type="match status" value="1"/>
</dbReference>
<dbReference type="GeneID" id="41978001"/>
<comment type="caution">
    <text evidence="3">The sequence shown here is derived from an EMBL/GenBank/DDBJ whole genome shotgun (WGS) entry which is preliminary data.</text>
</comment>
<dbReference type="Proteomes" id="UP000319257">
    <property type="component" value="Unassembled WGS sequence"/>
</dbReference>
<organism evidence="3 4">
    <name type="scientific">Thyridium curvatum</name>
    <dbReference type="NCBI Taxonomy" id="1093900"/>
    <lineage>
        <taxon>Eukaryota</taxon>
        <taxon>Fungi</taxon>
        <taxon>Dikarya</taxon>
        <taxon>Ascomycota</taxon>
        <taxon>Pezizomycotina</taxon>
        <taxon>Sordariomycetes</taxon>
        <taxon>Sordariomycetidae</taxon>
        <taxon>Thyridiales</taxon>
        <taxon>Thyridiaceae</taxon>
        <taxon>Thyridium</taxon>
    </lineage>
</organism>
<dbReference type="OrthoDB" id="5300823at2759"/>
<dbReference type="AlphaFoldDB" id="A0A507AG91"/>
<name>A0A507AG91_9PEZI</name>
<dbReference type="SUPFAM" id="SSF50475">
    <property type="entry name" value="FMN-binding split barrel"/>
    <property type="match status" value="1"/>
</dbReference>
<reference evidence="3 4" key="1">
    <citation type="submission" date="2019-06" db="EMBL/GenBank/DDBJ databases">
        <title>Draft genome sequence of the filamentous fungus Phialemoniopsis curvata isolated from diesel fuel.</title>
        <authorList>
            <person name="Varaljay V.A."/>
            <person name="Lyon W.J."/>
            <person name="Crouch A.L."/>
            <person name="Drake C.E."/>
            <person name="Hollomon J.M."/>
            <person name="Nadeau L.J."/>
            <person name="Nunn H.S."/>
            <person name="Stevenson B.S."/>
            <person name="Bojanowski C.L."/>
            <person name="Crookes-Goodson W.J."/>
        </authorList>
    </citation>
    <scope>NUCLEOTIDE SEQUENCE [LARGE SCALE GENOMIC DNA]</scope>
    <source>
        <strain evidence="3 4">D216</strain>
    </source>
</reference>
<evidence type="ECO:0000313" key="3">
    <source>
        <dbReference type="EMBL" id="TPX07762.1"/>
    </source>
</evidence>
<dbReference type="GO" id="GO:0005634">
    <property type="term" value="C:nucleus"/>
    <property type="evidence" value="ECO:0007669"/>
    <property type="project" value="TreeGrafter"/>
</dbReference>
<dbReference type="STRING" id="1093900.A0A507AG91"/>
<dbReference type="PANTHER" id="PTHR28040">
    <property type="entry name" value="PYRIDOXAMINE 5'-PHOSPHATE OXIDASE YLR456W HOMOLOG-RELATED"/>
    <property type="match status" value="1"/>
</dbReference>
<evidence type="ECO:0000256" key="1">
    <source>
        <dbReference type="SAM" id="MobiDB-lite"/>
    </source>
</evidence>
<proteinExistence type="predicted"/>
<feature type="region of interest" description="Disordered" evidence="1">
    <location>
        <begin position="99"/>
        <end position="119"/>
    </location>
</feature>
<dbReference type="InParanoid" id="A0A507AG91"/>
<sequence>MEQQITLNHEASAGDTHKRSTSTLPPEVVQCLENARFLHLATCTDNQPHVSLMNYTYLPSSPYSPAPVIVMTTNPASKKTNNLVENPNVSLLVHDWVSHRPPTSHRRPSGGSPGPEHRSSLASLLLNLNTSAVSSISATIGGSARLAERGSDEEAYYRQQHLENNTFDQEVVPGAFHSQHQQQQQQDSNSTGDGQGCFVAGEEVRVVVVNIKDVRISDWKGQVRDWDIVPQDGPAPAINGAR</sequence>
<evidence type="ECO:0000313" key="4">
    <source>
        <dbReference type="Proteomes" id="UP000319257"/>
    </source>
</evidence>
<dbReference type="Gene3D" id="2.30.110.10">
    <property type="entry name" value="Electron Transport, Fmn-binding Protein, Chain A"/>
    <property type="match status" value="1"/>
</dbReference>
<dbReference type="GO" id="GO:0005737">
    <property type="term" value="C:cytoplasm"/>
    <property type="evidence" value="ECO:0007669"/>
    <property type="project" value="TreeGrafter"/>
</dbReference>
<gene>
    <name evidence="3" type="ORF">E0L32_010554</name>
</gene>
<keyword evidence="4" id="KW-1185">Reference proteome</keyword>
<feature type="domain" description="Pyridoxamine 5'-phosphate oxidase N-terminal" evidence="2">
    <location>
        <begin position="24"/>
        <end position="156"/>
    </location>
</feature>
<dbReference type="FunCoup" id="A0A507AG91">
    <property type="interactions" value="33"/>
</dbReference>
<accession>A0A507AG91</accession>
<dbReference type="Pfam" id="PF01243">
    <property type="entry name" value="PNPOx_N"/>
    <property type="match status" value="1"/>
</dbReference>
<dbReference type="EMBL" id="SKBQ01000086">
    <property type="protein sequence ID" value="TPX07762.1"/>
    <property type="molecule type" value="Genomic_DNA"/>
</dbReference>
<feature type="region of interest" description="Disordered" evidence="1">
    <location>
        <begin position="1"/>
        <end position="23"/>
    </location>
</feature>